<keyword evidence="3" id="KW-1185">Reference proteome</keyword>
<dbReference type="InterPro" id="IPR014710">
    <property type="entry name" value="RmlC-like_jellyroll"/>
</dbReference>
<dbReference type="InterPro" id="IPR011051">
    <property type="entry name" value="RmlC_Cupin_sf"/>
</dbReference>
<name>A0ABP7E0X9_9MICO</name>
<proteinExistence type="inferred from homology"/>
<dbReference type="CDD" id="cd00438">
    <property type="entry name" value="cupin_RmlC"/>
    <property type="match status" value="1"/>
</dbReference>
<dbReference type="SUPFAM" id="SSF51182">
    <property type="entry name" value="RmlC-like cupins"/>
    <property type="match status" value="1"/>
</dbReference>
<organism evidence="2 3">
    <name type="scientific">Terrabacter ginsenosidimutans</name>
    <dbReference type="NCBI Taxonomy" id="490575"/>
    <lineage>
        <taxon>Bacteria</taxon>
        <taxon>Bacillati</taxon>
        <taxon>Actinomycetota</taxon>
        <taxon>Actinomycetes</taxon>
        <taxon>Micrococcales</taxon>
        <taxon>Intrasporangiaceae</taxon>
        <taxon>Terrabacter</taxon>
    </lineage>
</organism>
<dbReference type="Gene3D" id="2.60.120.10">
    <property type="entry name" value="Jelly Rolls"/>
    <property type="match status" value="1"/>
</dbReference>
<evidence type="ECO:0000313" key="3">
    <source>
        <dbReference type="Proteomes" id="UP001501468"/>
    </source>
</evidence>
<gene>
    <name evidence="2" type="ORF">GCM10022399_30830</name>
</gene>
<dbReference type="InterPro" id="IPR000888">
    <property type="entry name" value="RmlC-like"/>
</dbReference>
<comment type="caution">
    <text evidence="2">The sequence shown here is derived from an EMBL/GenBank/DDBJ whole genome shotgun (WGS) entry which is preliminary data.</text>
</comment>
<accession>A0ABP7E0X9</accession>
<dbReference type="Pfam" id="PF00908">
    <property type="entry name" value="dTDP_sugar_isom"/>
    <property type="match status" value="1"/>
</dbReference>
<evidence type="ECO:0000256" key="1">
    <source>
        <dbReference type="ARBA" id="ARBA00010154"/>
    </source>
</evidence>
<reference evidence="3" key="1">
    <citation type="journal article" date="2019" name="Int. J. Syst. Evol. Microbiol.">
        <title>The Global Catalogue of Microorganisms (GCM) 10K type strain sequencing project: providing services to taxonomists for standard genome sequencing and annotation.</title>
        <authorList>
            <consortium name="The Broad Institute Genomics Platform"/>
            <consortium name="The Broad Institute Genome Sequencing Center for Infectious Disease"/>
            <person name="Wu L."/>
            <person name="Ma J."/>
        </authorList>
    </citation>
    <scope>NUCLEOTIDE SEQUENCE [LARGE SCALE GENOMIC DNA]</scope>
    <source>
        <strain evidence="3">JCM 17125</strain>
    </source>
</reference>
<dbReference type="EMBL" id="BAABDC010000005">
    <property type="protein sequence ID" value="GAA3711867.1"/>
    <property type="molecule type" value="Genomic_DNA"/>
</dbReference>
<comment type="similarity">
    <text evidence="1">Belongs to the dTDP-4-dehydrorhamnose 3,5-epimerase family.</text>
</comment>
<dbReference type="RefSeq" id="WP_344948429.1">
    <property type="nucleotide sequence ID" value="NZ_BAABDC010000005.1"/>
</dbReference>
<dbReference type="PANTHER" id="PTHR21047">
    <property type="entry name" value="DTDP-6-DEOXY-D-GLUCOSE-3,5 EPIMERASE"/>
    <property type="match status" value="1"/>
</dbReference>
<protein>
    <submittedName>
        <fullName evidence="2">dTDP-4-dehydrorhamnose 3,5-epimerase</fullName>
    </submittedName>
</protein>
<dbReference type="PANTHER" id="PTHR21047:SF2">
    <property type="entry name" value="THYMIDINE DIPHOSPHO-4-KETO-RHAMNOSE 3,5-EPIMERASE"/>
    <property type="match status" value="1"/>
</dbReference>
<evidence type="ECO:0000313" key="2">
    <source>
        <dbReference type="EMBL" id="GAA3711867.1"/>
    </source>
</evidence>
<sequence>MDIRPLRIDGAFEITPRQFPDDRGVFAEGFRADRLAEAIGHEMQVRQTNISVSSAGALRGIHFADVPPSQAKYVTATSGVFVDYVIDLRVGSPTFGQWDSVVLDTVGRRAVYLSEGLGHALACVEDGTAVYLCSEVFNPDGERGLTPLDPRIALELPEGFEPILSPKDAAAPTLDEALEAGILPTLEACLAHTRTLAGDRS</sequence>
<dbReference type="Proteomes" id="UP001501468">
    <property type="component" value="Unassembled WGS sequence"/>
</dbReference>